<evidence type="ECO:0000256" key="2">
    <source>
        <dbReference type="ARBA" id="ARBA00023242"/>
    </source>
</evidence>
<sequence length="528" mass="59243">MPMEATPARSFGVDERVDEFVNAAASINSPSIPRPRNQGQPMTSPFAGPSYPARAMVDFGMSETSPSLLGLSGFDEYTNDPRFLESHKELRDLLLTSAQSVAPTRVGSPISQEVSSSEHLERIQNSSTIQSILSTGERVIWLMNYLEEVAPWVRDFRHLVAFLTTGKLDMFDQQQNFRTKVPVLAQSSPPLLYALLAISARQMERQKKLKGDQDSLQLYQKSIRNLTPYLLAQDPNIMATCVILCVLEMMSASPWNWRKHLDGCAALLSSHSINGFSGGLLQAVFWCYARMDLCAAIISEGSESVVLSLENWLPPGKSQANAFHLFQSSRVPDMWANYAVYLTARVCHLTWLESSGAREETGEGNNEAFVHAWYKLWSELQDWRKSRPDELLELEFPGEPESTRSSPFPFILYAASCAISSNQLYHTACILLLEVCPSSIDHLQFKQIGSKIWHARRVCGISSTNEHHGCLNNAIQPLWVSGKLLSHPVEHKAVVDLIKHIEEKTGWGGKWRIADLKRVWGYNSDITM</sequence>
<comment type="subcellular location">
    <subcellularLocation>
        <location evidence="1">Nucleus</location>
    </subcellularLocation>
</comment>
<accession>A0A1L7XY25</accession>
<dbReference type="GO" id="GO:0045944">
    <property type="term" value="P:positive regulation of transcription by RNA polymerase II"/>
    <property type="evidence" value="ECO:0007669"/>
    <property type="project" value="TreeGrafter"/>
</dbReference>
<evidence type="ECO:0000313" key="3">
    <source>
        <dbReference type="EMBL" id="CZR69835.1"/>
    </source>
</evidence>
<dbReference type="PANTHER" id="PTHR37534">
    <property type="entry name" value="TRANSCRIPTIONAL ACTIVATOR PROTEIN UGA3"/>
    <property type="match status" value="1"/>
</dbReference>
<organism evidence="3 4">
    <name type="scientific">Phialocephala subalpina</name>
    <dbReference type="NCBI Taxonomy" id="576137"/>
    <lineage>
        <taxon>Eukaryota</taxon>
        <taxon>Fungi</taxon>
        <taxon>Dikarya</taxon>
        <taxon>Ascomycota</taxon>
        <taxon>Pezizomycotina</taxon>
        <taxon>Leotiomycetes</taxon>
        <taxon>Helotiales</taxon>
        <taxon>Mollisiaceae</taxon>
        <taxon>Phialocephala</taxon>
        <taxon>Phialocephala fortinii species complex</taxon>
    </lineage>
</organism>
<dbReference type="GO" id="GO:0000976">
    <property type="term" value="F:transcription cis-regulatory region binding"/>
    <property type="evidence" value="ECO:0007669"/>
    <property type="project" value="TreeGrafter"/>
</dbReference>
<dbReference type="PANTHER" id="PTHR37534:SF24">
    <property type="entry name" value="MISCELLANEOUS ZN(II)2CYS6 TRANSCRIPTION FACTOR (EUROFUNG)-RELATED"/>
    <property type="match status" value="1"/>
</dbReference>
<dbReference type="InterPro" id="IPR021858">
    <property type="entry name" value="Fun_TF"/>
</dbReference>
<gene>
    <name evidence="3" type="ORF">PAC_19735</name>
</gene>
<proteinExistence type="predicted"/>
<evidence type="ECO:0000313" key="4">
    <source>
        <dbReference type="Proteomes" id="UP000184330"/>
    </source>
</evidence>
<evidence type="ECO:0000256" key="1">
    <source>
        <dbReference type="ARBA" id="ARBA00004123"/>
    </source>
</evidence>
<dbReference type="GO" id="GO:0003700">
    <property type="term" value="F:DNA-binding transcription factor activity"/>
    <property type="evidence" value="ECO:0007669"/>
    <property type="project" value="TreeGrafter"/>
</dbReference>
<name>A0A1L7XY25_9HELO</name>
<keyword evidence="4" id="KW-1185">Reference proteome</keyword>
<dbReference type="STRING" id="576137.A0A1L7XY25"/>
<dbReference type="Proteomes" id="UP000184330">
    <property type="component" value="Unassembled WGS sequence"/>
</dbReference>
<dbReference type="GO" id="GO:0005634">
    <property type="term" value="C:nucleus"/>
    <property type="evidence" value="ECO:0007669"/>
    <property type="project" value="UniProtKB-SubCell"/>
</dbReference>
<keyword evidence="2" id="KW-0539">Nucleus</keyword>
<dbReference type="AlphaFoldDB" id="A0A1L7XY25"/>
<dbReference type="EMBL" id="FJOG01000081">
    <property type="protein sequence ID" value="CZR69835.1"/>
    <property type="molecule type" value="Genomic_DNA"/>
</dbReference>
<reference evidence="3 4" key="1">
    <citation type="submission" date="2016-03" db="EMBL/GenBank/DDBJ databases">
        <authorList>
            <person name="Ploux O."/>
        </authorList>
    </citation>
    <scope>NUCLEOTIDE SEQUENCE [LARGE SCALE GENOMIC DNA]</scope>
    <source>
        <strain evidence="3 4">UAMH 11012</strain>
    </source>
</reference>
<dbReference type="OrthoDB" id="415590at2759"/>
<dbReference type="Pfam" id="PF11951">
    <property type="entry name" value="Fungal_trans_2"/>
    <property type="match status" value="1"/>
</dbReference>
<protein>
    <submittedName>
        <fullName evidence="3">Related to regulatory protein for the arginine catabolic pathway</fullName>
    </submittedName>
</protein>